<sequence>MIALLAIGLNVIISGSVSGRTYRFSSFSATPATSDGRCCCCIYLEKLRRTECDGRTKSILRHTREFLHPNVGERRCIVRGVHIICCEFLSFFILSIQKKGMTKCFLQIKSPDKYVV</sequence>
<dbReference type="Proteomes" id="UP000825935">
    <property type="component" value="Chromosome 28"/>
</dbReference>
<feature type="signal peptide" evidence="1">
    <location>
        <begin position="1"/>
        <end position="19"/>
    </location>
</feature>
<keyword evidence="1" id="KW-0732">Signal</keyword>
<evidence type="ECO:0008006" key="4">
    <source>
        <dbReference type="Google" id="ProtNLM"/>
    </source>
</evidence>
<reference evidence="2" key="1">
    <citation type="submission" date="2021-08" db="EMBL/GenBank/DDBJ databases">
        <title>WGS assembly of Ceratopteris richardii.</title>
        <authorList>
            <person name="Marchant D.B."/>
            <person name="Chen G."/>
            <person name="Jenkins J."/>
            <person name="Shu S."/>
            <person name="Leebens-Mack J."/>
            <person name="Grimwood J."/>
            <person name="Schmutz J."/>
            <person name="Soltis P."/>
            <person name="Soltis D."/>
            <person name="Chen Z.-H."/>
        </authorList>
    </citation>
    <scope>NUCLEOTIDE SEQUENCE</scope>
    <source>
        <strain evidence="2">Whitten #5841</strain>
        <tissue evidence="2">Leaf</tissue>
    </source>
</reference>
<evidence type="ECO:0000313" key="3">
    <source>
        <dbReference type="Proteomes" id="UP000825935"/>
    </source>
</evidence>
<protein>
    <recommendedName>
        <fullName evidence="4">Secreted protein</fullName>
    </recommendedName>
</protein>
<proteinExistence type="predicted"/>
<dbReference type="AlphaFoldDB" id="A0A8T2RFH4"/>
<feature type="chain" id="PRO_5035936533" description="Secreted protein" evidence="1">
    <location>
        <begin position="20"/>
        <end position="116"/>
    </location>
</feature>
<evidence type="ECO:0000313" key="2">
    <source>
        <dbReference type="EMBL" id="KAH7294305.1"/>
    </source>
</evidence>
<keyword evidence="3" id="KW-1185">Reference proteome</keyword>
<accession>A0A8T2RFH4</accession>
<organism evidence="2 3">
    <name type="scientific">Ceratopteris richardii</name>
    <name type="common">Triangle waterfern</name>
    <dbReference type="NCBI Taxonomy" id="49495"/>
    <lineage>
        <taxon>Eukaryota</taxon>
        <taxon>Viridiplantae</taxon>
        <taxon>Streptophyta</taxon>
        <taxon>Embryophyta</taxon>
        <taxon>Tracheophyta</taxon>
        <taxon>Polypodiopsida</taxon>
        <taxon>Polypodiidae</taxon>
        <taxon>Polypodiales</taxon>
        <taxon>Pteridineae</taxon>
        <taxon>Pteridaceae</taxon>
        <taxon>Parkerioideae</taxon>
        <taxon>Ceratopteris</taxon>
    </lineage>
</organism>
<dbReference type="EMBL" id="CM035433">
    <property type="protein sequence ID" value="KAH7294305.1"/>
    <property type="molecule type" value="Genomic_DNA"/>
</dbReference>
<comment type="caution">
    <text evidence="2">The sequence shown here is derived from an EMBL/GenBank/DDBJ whole genome shotgun (WGS) entry which is preliminary data.</text>
</comment>
<gene>
    <name evidence="2" type="ORF">KP509_28G065500</name>
</gene>
<name>A0A8T2RFH4_CERRI</name>
<evidence type="ECO:0000256" key="1">
    <source>
        <dbReference type="SAM" id="SignalP"/>
    </source>
</evidence>